<dbReference type="PANTHER" id="PTHR30273:SF2">
    <property type="entry name" value="PROTEIN FECR"/>
    <property type="match status" value="1"/>
</dbReference>
<evidence type="ECO:0000259" key="1">
    <source>
        <dbReference type="Pfam" id="PF16220"/>
    </source>
</evidence>
<feature type="domain" description="FecR N-terminal" evidence="1">
    <location>
        <begin position="12"/>
        <end position="53"/>
    </location>
</feature>
<dbReference type="Gene3D" id="3.55.50.30">
    <property type="match status" value="1"/>
</dbReference>
<dbReference type="EMBL" id="QEOB01000011">
    <property type="protein sequence ID" value="PVX81321.1"/>
    <property type="molecule type" value="Genomic_DNA"/>
</dbReference>
<gene>
    <name evidence="2" type="ORF">C7402_111223</name>
</gene>
<name>A0ABX5KLF8_9BURK</name>
<keyword evidence="3" id="KW-1185">Reference proteome</keyword>
<organism evidence="2 3">
    <name type="scientific">Paraburkholderia unamae</name>
    <dbReference type="NCBI Taxonomy" id="219649"/>
    <lineage>
        <taxon>Bacteria</taxon>
        <taxon>Pseudomonadati</taxon>
        <taxon>Pseudomonadota</taxon>
        <taxon>Betaproteobacteria</taxon>
        <taxon>Burkholderiales</taxon>
        <taxon>Burkholderiaceae</taxon>
        <taxon>Paraburkholderia</taxon>
    </lineage>
</organism>
<evidence type="ECO:0000313" key="3">
    <source>
        <dbReference type="Proteomes" id="UP000245712"/>
    </source>
</evidence>
<proteinExistence type="predicted"/>
<evidence type="ECO:0000313" key="2">
    <source>
        <dbReference type="EMBL" id="PVX81321.1"/>
    </source>
</evidence>
<dbReference type="PANTHER" id="PTHR30273">
    <property type="entry name" value="PERIPLASMIC SIGNAL SENSOR AND SIGMA FACTOR ACTIVATOR FECR-RELATED"/>
    <property type="match status" value="1"/>
</dbReference>
<reference evidence="2 3" key="1">
    <citation type="submission" date="2018-05" db="EMBL/GenBank/DDBJ databases">
        <title>Genomic Encyclopedia of Type Strains, Phase IV (KMG-V): Genome sequencing to study the core and pangenomes of soil and plant-associated prokaryotes.</title>
        <authorList>
            <person name="Whitman W."/>
        </authorList>
    </citation>
    <scope>NUCLEOTIDE SEQUENCE [LARGE SCALE GENOMIC DNA]</scope>
    <source>
        <strain evidence="2 3">SCZa-39</strain>
    </source>
</reference>
<dbReference type="Pfam" id="PF16220">
    <property type="entry name" value="DUF4880"/>
    <property type="match status" value="1"/>
</dbReference>
<dbReference type="PIRSF" id="PIRSF018266">
    <property type="entry name" value="FecR"/>
    <property type="match status" value="1"/>
</dbReference>
<dbReference type="InterPro" id="IPR012373">
    <property type="entry name" value="Ferrdict_sens_TM"/>
</dbReference>
<comment type="caution">
    <text evidence="2">The sequence shown here is derived from an EMBL/GenBank/DDBJ whole genome shotgun (WGS) entry which is preliminary data.</text>
</comment>
<accession>A0ABX5KLF8</accession>
<dbReference type="RefSeq" id="WP_116612348.1">
    <property type="nucleotide sequence ID" value="NZ_QEOB01000011.1"/>
</dbReference>
<dbReference type="InterPro" id="IPR032623">
    <property type="entry name" value="FecR_N"/>
</dbReference>
<protein>
    <submittedName>
        <fullName evidence="2">FecR family protein</fullName>
    </submittedName>
</protein>
<sequence>MDGISALDPAAQEAIDWEVRLRSGEVSQEERDAFTAWRHADPAHEEAWTRLQQRLGRLSALQGTSGAAVRKALDEPSRNRRRLVKAGAGVAAAVLAGVGTRQLVSAWALDADYHNGHAAPQRIALDGDIPVTAGAAARVYAGERAQGDIYLAAGQIATDAGRRGYQPLVVTTRDGMVRAERARVSVDVLRLHTVVAVQGGDAVLTVHQGRRLRVPDGSAWSLSAGQIARMPETSADIFSWTRGTLVVLDRAVPDVVETLGRYFGGYIRFPQAALSRRVSGVFPLNDVEGALQQLAESLGFSLKLYGNVLAVATQA</sequence>
<dbReference type="Proteomes" id="UP000245712">
    <property type="component" value="Unassembled WGS sequence"/>
</dbReference>